<dbReference type="InterPro" id="IPR000412">
    <property type="entry name" value="ABC_2_transport"/>
</dbReference>
<dbReference type="PIRSF" id="PIRSF006648">
    <property type="entry name" value="DrrB"/>
    <property type="match status" value="1"/>
</dbReference>
<keyword evidence="2 6" id="KW-0812">Transmembrane</keyword>
<dbReference type="RefSeq" id="WP_245972501.1">
    <property type="nucleotide sequence ID" value="NZ_JACHWI010000002.1"/>
</dbReference>
<feature type="transmembrane region" description="Helical" evidence="6">
    <location>
        <begin position="183"/>
        <end position="207"/>
    </location>
</feature>
<dbReference type="GO" id="GO:0046677">
    <property type="term" value="P:response to antibiotic"/>
    <property type="evidence" value="ECO:0007669"/>
    <property type="project" value="UniProtKB-KW"/>
</dbReference>
<evidence type="ECO:0000256" key="1">
    <source>
        <dbReference type="ARBA" id="ARBA00004141"/>
    </source>
</evidence>
<keyword evidence="5" id="KW-0046">Antibiotic resistance</keyword>
<keyword evidence="4 6" id="KW-0472">Membrane</keyword>
<evidence type="ECO:0000259" key="7">
    <source>
        <dbReference type="Pfam" id="PF01061"/>
    </source>
</evidence>
<dbReference type="GO" id="GO:0140359">
    <property type="term" value="F:ABC-type transporter activity"/>
    <property type="evidence" value="ECO:0007669"/>
    <property type="project" value="InterPro"/>
</dbReference>
<feature type="transmembrane region" description="Helical" evidence="6">
    <location>
        <begin position="227"/>
        <end position="247"/>
    </location>
</feature>
<dbReference type="InterPro" id="IPR013525">
    <property type="entry name" value="ABC2_TM"/>
</dbReference>
<evidence type="ECO:0000256" key="2">
    <source>
        <dbReference type="ARBA" id="ARBA00022692"/>
    </source>
</evidence>
<dbReference type="PANTHER" id="PTHR43229:SF2">
    <property type="entry name" value="NODULATION PROTEIN J"/>
    <property type="match status" value="1"/>
</dbReference>
<evidence type="ECO:0000313" key="9">
    <source>
        <dbReference type="Proteomes" id="UP000249341"/>
    </source>
</evidence>
<name>A0A327ZDW1_9ACTN</name>
<feature type="domain" description="ABC-2 type transporter transmembrane" evidence="7">
    <location>
        <begin position="47"/>
        <end position="221"/>
    </location>
</feature>
<reference evidence="8 9" key="1">
    <citation type="submission" date="2018-06" db="EMBL/GenBank/DDBJ databases">
        <title>Genomic Encyclopedia of Type Strains, Phase III (KMG-III): the genomes of soil and plant-associated and newly described type strains.</title>
        <authorList>
            <person name="Whitman W."/>
        </authorList>
    </citation>
    <scope>NUCLEOTIDE SEQUENCE [LARGE SCALE GENOMIC DNA]</scope>
    <source>
        <strain evidence="8 9">CGMCC 4.7090</strain>
    </source>
</reference>
<evidence type="ECO:0000313" key="8">
    <source>
        <dbReference type="EMBL" id="RAK38170.1"/>
    </source>
</evidence>
<organism evidence="8 9">
    <name type="scientific">Actinoplanes lutulentus</name>
    <dbReference type="NCBI Taxonomy" id="1287878"/>
    <lineage>
        <taxon>Bacteria</taxon>
        <taxon>Bacillati</taxon>
        <taxon>Actinomycetota</taxon>
        <taxon>Actinomycetes</taxon>
        <taxon>Micromonosporales</taxon>
        <taxon>Micromonosporaceae</taxon>
        <taxon>Actinoplanes</taxon>
    </lineage>
</organism>
<feature type="transmembrane region" description="Helical" evidence="6">
    <location>
        <begin position="66"/>
        <end position="91"/>
    </location>
</feature>
<keyword evidence="9" id="KW-1185">Reference proteome</keyword>
<dbReference type="AlphaFoldDB" id="A0A327ZDW1"/>
<evidence type="ECO:0000256" key="5">
    <source>
        <dbReference type="ARBA" id="ARBA00023251"/>
    </source>
</evidence>
<accession>A0A327ZDW1</accession>
<proteinExistence type="predicted"/>
<dbReference type="GO" id="GO:0043190">
    <property type="term" value="C:ATP-binding cassette (ABC) transporter complex"/>
    <property type="evidence" value="ECO:0007669"/>
    <property type="project" value="InterPro"/>
</dbReference>
<gene>
    <name evidence="8" type="ORF">B0I29_105116</name>
</gene>
<keyword evidence="3 6" id="KW-1133">Transmembrane helix</keyword>
<feature type="transmembrane region" description="Helical" evidence="6">
    <location>
        <begin position="112"/>
        <end position="137"/>
    </location>
</feature>
<comment type="caution">
    <text evidence="8">The sequence shown here is derived from an EMBL/GenBank/DDBJ whole genome shotgun (WGS) entry which is preliminary data.</text>
</comment>
<dbReference type="PANTHER" id="PTHR43229">
    <property type="entry name" value="NODULATION PROTEIN J"/>
    <property type="match status" value="1"/>
</dbReference>
<evidence type="ECO:0000256" key="3">
    <source>
        <dbReference type="ARBA" id="ARBA00022989"/>
    </source>
</evidence>
<evidence type="ECO:0000256" key="4">
    <source>
        <dbReference type="ARBA" id="ARBA00023136"/>
    </source>
</evidence>
<dbReference type="Proteomes" id="UP000249341">
    <property type="component" value="Unassembled WGS sequence"/>
</dbReference>
<protein>
    <submittedName>
        <fullName evidence="8">ABC-2 type transport system permease protein</fullName>
    </submittedName>
</protein>
<dbReference type="EMBL" id="QLMJ01000005">
    <property type="protein sequence ID" value="RAK38170.1"/>
    <property type="molecule type" value="Genomic_DNA"/>
</dbReference>
<feature type="transmembrane region" description="Helical" evidence="6">
    <location>
        <begin position="149"/>
        <end position="171"/>
    </location>
</feature>
<comment type="subcellular location">
    <subcellularLocation>
        <location evidence="1">Membrane</location>
        <topology evidence="1">Multi-pass membrane protein</topology>
    </subcellularLocation>
</comment>
<dbReference type="InterPro" id="IPR051784">
    <property type="entry name" value="Nod_factor_ABC_transporter"/>
</dbReference>
<sequence length="253" mass="26479">MSAGTFSPAPGRAPMRTIIGKQIRMELLLTARRGEAVVLAMGVPLLVLLGAGLFEVTNLPTDDRLGFVVPGVLALTVMSTAFTGQAITTGYERSYGVLKRLGASPLTRPGLLLAKTAAVLVQIVLQVLVLGAVGFAVGWRPHGDQLLPAIAVTVLAAAGYSGLALLLASVLKPETTTGAATLIYVLMLSVGGIMFAAPDLGTAGWFLLPLAAHAEALRDTLLYDTSVPFAIWLSLGTWAVVFLTAAARNFRWE</sequence>
<dbReference type="Pfam" id="PF01061">
    <property type="entry name" value="ABC2_membrane"/>
    <property type="match status" value="1"/>
</dbReference>
<feature type="transmembrane region" description="Helical" evidence="6">
    <location>
        <begin position="34"/>
        <end position="54"/>
    </location>
</feature>
<evidence type="ECO:0000256" key="6">
    <source>
        <dbReference type="SAM" id="Phobius"/>
    </source>
</evidence>